<dbReference type="Pfam" id="PF13649">
    <property type="entry name" value="Methyltransf_25"/>
    <property type="match status" value="1"/>
</dbReference>
<dbReference type="PANTHER" id="PTHR43861">
    <property type="entry name" value="TRANS-ACONITATE 2-METHYLTRANSFERASE-RELATED"/>
    <property type="match status" value="1"/>
</dbReference>
<name>A0A2V5LAK4_9MICC</name>
<dbReference type="GO" id="GO:0008168">
    <property type="term" value="F:methyltransferase activity"/>
    <property type="evidence" value="ECO:0007669"/>
    <property type="project" value="UniProtKB-KW"/>
</dbReference>
<dbReference type="PANTHER" id="PTHR43861:SF3">
    <property type="entry name" value="PUTATIVE (AFU_ORTHOLOGUE AFUA_2G14390)-RELATED"/>
    <property type="match status" value="1"/>
</dbReference>
<comment type="caution">
    <text evidence="3">The sequence shown here is derived from an EMBL/GenBank/DDBJ whole genome shotgun (WGS) entry which is preliminary data.</text>
</comment>
<keyword evidence="3" id="KW-0489">Methyltransferase</keyword>
<feature type="domain" description="Methyltransferase" evidence="2">
    <location>
        <begin position="42"/>
        <end position="135"/>
    </location>
</feature>
<dbReference type="RefSeq" id="WP_110499923.1">
    <property type="nucleotide sequence ID" value="NZ_QJVD01000004.1"/>
</dbReference>
<dbReference type="OrthoDB" id="9786503at2"/>
<protein>
    <submittedName>
        <fullName evidence="3">SAM-dependent methyltransferase</fullName>
    </submittedName>
</protein>
<accession>A0A2V5LAK4</accession>
<reference evidence="3 4" key="1">
    <citation type="submission" date="2018-05" db="EMBL/GenBank/DDBJ databases">
        <title>Genetic diversity of glacier-inhabiting Cryobacterium bacteria in China and description of Cryobacterium mengkeensis sp. nov. and Arthrobacter glacialis sp. nov.</title>
        <authorList>
            <person name="Liu Q."/>
            <person name="Xin Y.-H."/>
        </authorList>
    </citation>
    <scope>NUCLEOTIDE SEQUENCE [LARGE SCALE GENOMIC DNA]</scope>
    <source>
        <strain evidence="3 4">LI2</strain>
    </source>
</reference>
<keyword evidence="4" id="KW-1185">Reference proteome</keyword>
<evidence type="ECO:0000256" key="1">
    <source>
        <dbReference type="ARBA" id="ARBA00022679"/>
    </source>
</evidence>
<dbReference type="GO" id="GO:0032259">
    <property type="term" value="P:methylation"/>
    <property type="evidence" value="ECO:0007669"/>
    <property type="project" value="UniProtKB-KW"/>
</dbReference>
<evidence type="ECO:0000313" key="3">
    <source>
        <dbReference type="EMBL" id="PYI68671.1"/>
    </source>
</evidence>
<evidence type="ECO:0000313" key="4">
    <source>
        <dbReference type="Proteomes" id="UP000247832"/>
    </source>
</evidence>
<dbReference type="Gene3D" id="3.40.50.150">
    <property type="entry name" value="Vaccinia Virus protein VP39"/>
    <property type="match status" value="1"/>
</dbReference>
<dbReference type="SUPFAM" id="SSF53335">
    <property type="entry name" value="S-adenosyl-L-methionine-dependent methyltransferases"/>
    <property type="match status" value="1"/>
</dbReference>
<organism evidence="3 4">
    <name type="scientific">Arthrobacter livingstonensis</name>
    <dbReference type="NCBI Taxonomy" id="670078"/>
    <lineage>
        <taxon>Bacteria</taxon>
        <taxon>Bacillati</taxon>
        <taxon>Actinomycetota</taxon>
        <taxon>Actinomycetes</taxon>
        <taxon>Micrococcales</taxon>
        <taxon>Micrococcaceae</taxon>
        <taxon>Arthrobacter</taxon>
    </lineage>
</organism>
<sequence length="208" mass="22135">MSHQFDESYWNGRYGKHGNIWSGKPNPQLVAEASGLLPGRALDVGCGEGADAVWLAGRGWRVTGVDISSVALERAAGHAAGLKPPGSIAWEHHDLLSWTPPVASFELVSAQFMHVPREDREPLFARLAAAVAPGGTLLVVGHAPSDVDSGAHRPHGAELFFTAVEVAAALDASLWEVLLTGSRPRRATGHGGETVTIHDEIMRAVRLH</sequence>
<proteinExistence type="predicted"/>
<gene>
    <name evidence="3" type="ORF">CVV68_05035</name>
</gene>
<dbReference type="InterPro" id="IPR041698">
    <property type="entry name" value="Methyltransf_25"/>
</dbReference>
<dbReference type="EMBL" id="QJVD01000004">
    <property type="protein sequence ID" value="PYI68671.1"/>
    <property type="molecule type" value="Genomic_DNA"/>
</dbReference>
<evidence type="ECO:0000259" key="2">
    <source>
        <dbReference type="Pfam" id="PF13649"/>
    </source>
</evidence>
<dbReference type="InterPro" id="IPR029063">
    <property type="entry name" value="SAM-dependent_MTases_sf"/>
</dbReference>
<dbReference type="CDD" id="cd02440">
    <property type="entry name" value="AdoMet_MTases"/>
    <property type="match status" value="1"/>
</dbReference>
<dbReference type="Proteomes" id="UP000247832">
    <property type="component" value="Unassembled WGS sequence"/>
</dbReference>
<keyword evidence="1 3" id="KW-0808">Transferase</keyword>
<dbReference type="AlphaFoldDB" id="A0A2V5LAK4"/>